<dbReference type="RefSeq" id="WP_220161726.1">
    <property type="nucleotide sequence ID" value="NZ_CP080507.1"/>
</dbReference>
<dbReference type="AlphaFoldDB" id="A0A8F9XG00"/>
<evidence type="ECO:0000256" key="5">
    <source>
        <dbReference type="ARBA" id="ARBA00023136"/>
    </source>
</evidence>
<keyword evidence="9" id="KW-1185">Reference proteome</keyword>
<dbReference type="PROSITE" id="PS50283">
    <property type="entry name" value="NA_SOLUT_SYMP_3"/>
    <property type="match status" value="1"/>
</dbReference>
<dbReference type="PANTHER" id="PTHR11819">
    <property type="entry name" value="SOLUTE CARRIER FAMILY 5"/>
    <property type="match status" value="1"/>
</dbReference>
<keyword evidence="3 7" id="KW-0812">Transmembrane</keyword>
<protein>
    <submittedName>
        <fullName evidence="8">Sodium/solute symporter</fullName>
    </submittedName>
</protein>
<feature type="transmembrane region" description="Helical" evidence="7">
    <location>
        <begin position="513"/>
        <end position="534"/>
    </location>
</feature>
<dbReference type="InterPro" id="IPR001734">
    <property type="entry name" value="Na/solute_symporter"/>
</dbReference>
<feature type="transmembrane region" description="Helical" evidence="7">
    <location>
        <begin position="123"/>
        <end position="149"/>
    </location>
</feature>
<feature type="transmembrane region" description="Helical" evidence="7">
    <location>
        <begin position="193"/>
        <end position="217"/>
    </location>
</feature>
<dbReference type="Gene3D" id="1.20.1730.10">
    <property type="entry name" value="Sodium/glucose cotransporter"/>
    <property type="match status" value="1"/>
</dbReference>
<feature type="transmembrane region" description="Helical" evidence="7">
    <location>
        <begin position="237"/>
        <end position="256"/>
    </location>
</feature>
<organism evidence="8 9">
    <name type="scientific">Horticoccus luteus</name>
    <dbReference type="NCBI Taxonomy" id="2862869"/>
    <lineage>
        <taxon>Bacteria</taxon>
        <taxon>Pseudomonadati</taxon>
        <taxon>Verrucomicrobiota</taxon>
        <taxon>Opitutia</taxon>
        <taxon>Opitutales</taxon>
        <taxon>Opitutaceae</taxon>
        <taxon>Horticoccus</taxon>
    </lineage>
</organism>
<dbReference type="GO" id="GO:0005886">
    <property type="term" value="C:plasma membrane"/>
    <property type="evidence" value="ECO:0007669"/>
    <property type="project" value="TreeGrafter"/>
</dbReference>
<dbReference type="PANTHER" id="PTHR11819:SF195">
    <property type="entry name" value="SODIUM_GLUCOSE COTRANSPORTER 4"/>
    <property type="match status" value="1"/>
</dbReference>
<dbReference type="InterPro" id="IPR038377">
    <property type="entry name" value="Na/Glc_symporter_sf"/>
</dbReference>
<evidence type="ECO:0000313" key="9">
    <source>
        <dbReference type="Proteomes" id="UP000825051"/>
    </source>
</evidence>
<evidence type="ECO:0000313" key="8">
    <source>
        <dbReference type="EMBL" id="QYM78622.1"/>
    </source>
</evidence>
<evidence type="ECO:0000256" key="2">
    <source>
        <dbReference type="ARBA" id="ARBA00006434"/>
    </source>
</evidence>
<evidence type="ECO:0000256" key="1">
    <source>
        <dbReference type="ARBA" id="ARBA00004141"/>
    </source>
</evidence>
<keyword evidence="4 7" id="KW-1133">Transmembrane helix</keyword>
<proteinExistence type="inferred from homology"/>
<name>A0A8F9XG00_9BACT</name>
<dbReference type="Proteomes" id="UP000825051">
    <property type="component" value="Chromosome"/>
</dbReference>
<dbReference type="GO" id="GO:0005412">
    <property type="term" value="F:D-glucose:sodium symporter activity"/>
    <property type="evidence" value="ECO:0007669"/>
    <property type="project" value="TreeGrafter"/>
</dbReference>
<dbReference type="KEGG" id="ole:K0B96_15160"/>
<feature type="transmembrane region" description="Helical" evidence="7">
    <location>
        <begin position="375"/>
        <end position="392"/>
    </location>
</feature>
<evidence type="ECO:0000256" key="3">
    <source>
        <dbReference type="ARBA" id="ARBA00022692"/>
    </source>
</evidence>
<accession>A0A8F9XG00</accession>
<feature type="transmembrane region" description="Helical" evidence="7">
    <location>
        <begin position="12"/>
        <end position="29"/>
    </location>
</feature>
<gene>
    <name evidence="8" type="ORF">K0B96_15160</name>
</gene>
<reference evidence="8" key="1">
    <citation type="submission" date="2021-08" db="EMBL/GenBank/DDBJ databases">
        <title>Genome of a novel bacterium of the phylum Verrucomicrobia, Oleiharenicola sp. KSB-15.</title>
        <authorList>
            <person name="Chung J.-H."/>
            <person name="Ahn J.-H."/>
            <person name="Yoon Y."/>
            <person name="Kim D.-Y."/>
            <person name="An S.-H."/>
            <person name="Park I."/>
            <person name="Yeon J."/>
        </authorList>
    </citation>
    <scope>NUCLEOTIDE SEQUENCE</scope>
    <source>
        <strain evidence="8">KSB-15</strain>
    </source>
</reference>
<dbReference type="Pfam" id="PF00474">
    <property type="entry name" value="SSF"/>
    <property type="match status" value="1"/>
</dbReference>
<sequence>MTHLRVSPLDLGIVLGYFVFTIALGAWFSRRKVETGEGFFLAGRSARWPVIGASLFSANISSQQFVGMAGLAYTLGLVAGAFQLVGAGCFLLLALFFVDVYLGLKLTTAPEFFERRYGSGTRLFVAGINVVMILAANLTAALYAGATVLTTLLGWTAPGQFLIAVVAIAGGAAICAIFGGLRSVMWIDVFQASVLVLGGLVTLFAALAHAGGLAALLPMHDPAGHSMWSVVQPWNHAFGWLPLLTGAVILGVHGHCTDHDYVQRALAARSVYHSKMGAVFAALLKILALFIIAAPGVIAARLIPGLAHPDQAYAEMVAHFVPPGLVGLVLAGLLAAILGTMAAGLAASSSMLTYDFALKIFPRLDERARVRLGRALMALILVGCSAAAPLIARYSGLFAYLVKLWSLLAPPVFVCVVFGIFSRRADNRGAIATLIVGSTLGLAAFLVLDSPAAVAKLPVYLRNPLNIGFTITLVCTAVMLAASRGRFSPAARLAFAQRAAVPMSDREQRRYRLFLASVLIVLVAVIVLFSPLGLLRA</sequence>
<evidence type="ECO:0000256" key="7">
    <source>
        <dbReference type="SAM" id="Phobius"/>
    </source>
</evidence>
<evidence type="ECO:0000256" key="6">
    <source>
        <dbReference type="RuleBase" id="RU362091"/>
    </source>
</evidence>
<feature type="transmembrane region" description="Helical" evidence="7">
    <location>
        <begin position="81"/>
        <end position="102"/>
    </location>
</feature>
<feature type="transmembrane region" description="Helical" evidence="7">
    <location>
        <begin position="50"/>
        <end position="75"/>
    </location>
</feature>
<keyword evidence="5 7" id="KW-0472">Membrane</keyword>
<feature type="transmembrane region" description="Helical" evidence="7">
    <location>
        <begin position="324"/>
        <end position="354"/>
    </location>
</feature>
<feature type="transmembrane region" description="Helical" evidence="7">
    <location>
        <begin position="404"/>
        <end position="422"/>
    </location>
</feature>
<dbReference type="NCBIfam" id="TIGR00813">
    <property type="entry name" value="sss"/>
    <property type="match status" value="1"/>
</dbReference>
<feature type="transmembrane region" description="Helical" evidence="7">
    <location>
        <begin position="161"/>
        <end position="181"/>
    </location>
</feature>
<dbReference type="EMBL" id="CP080507">
    <property type="protein sequence ID" value="QYM78622.1"/>
    <property type="molecule type" value="Genomic_DNA"/>
</dbReference>
<feature type="transmembrane region" description="Helical" evidence="7">
    <location>
        <begin position="429"/>
        <end position="448"/>
    </location>
</feature>
<feature type="transmembrane region" description="Helical" evidence="7">
    <location>
        <begin position="277"/>
        <end position="304"/>
    </location>
</feature>
<feature type="transmembrane region" description="Helical" evidence="7">
    <location>
        <begin position="460"/>
        <end position="482"/>
    </location>
</feature>
<comment type="similarity">
    <text evidence="2 6">Belongs to the sodium:solute symporter (SSF) (TC 2.A.21) family.</text>
</comment>
<evidence type="ECO:0000256" key="4">
    <source>
        <dbReference type="ARBA" id="ARBA00022989"/>
    </source>
</evidence>
<comment type="subcellular location">
    <subcellularLocation>
        <location evidence="1">Membrane</location>
        <topology evidence="1">Multi-pass membrane protein</topology>
    </subcellularLocation>
</comment>